<dbReference type="InterPro" id="IPR052786">
    <property type="entry name" value="Spore_wall_assembly"/>
</dbReference>
<dbReference type="RefSeq" id="WP_169664384.1">
    <property type="nucleotide sequence ID" value="NZ_CP076132.1"/>
</dbReference>
<reference evidence="6 7" key="1">
    <citation type="submission" date="2021-05" db="EMBL/GenBank/DDBJ databases">
        <title>Comparative genomic studies on the polysaccharide-degrading batcterial strains of the Flammeovirga genus.</title>
        <authorList>
            <person name="Zewei F."/>
            <person name="Zheng Z."/>
            <person name="Yu L."/>
            <person name="Ruyue G."/>
            <person name="Yanhong M."/>
            <person name="Yuanyuan C."/>
            <person name="Jingyan G."/>
            <person name="Wenjun H."/>
        </authorList>
    </citation>
    <scope>NUCLEOTIDE SEQUENCE [LARGE SCALE GENOMIC DNA]</scope>
    <source>
        <strain evidence="6 7">NBRC:100898</strain>
    </source>
</reference>
<name>A0AAX1N645_9BACT</name>
<dbReference type="PANTHER" id="PTHR34292:SF2">
    <property type="entry name" value="OUTER SPORE WALL PROTEIN LDS1"/>
    <property type="match status" value="1"/>
</dbReference>
<proteinExistence type="predicted"/>
<dbReference type="PANTHER" id="PTHR34292">
    <property type="entry name" value="OUTER SPORE WALL PROTEIN LDS1"/>
    <property type="match status" value="1"/>
</dbReference>
<keyword evidence="7" id="KW-1185">Reference proteome</keyword>
<dbReference type="Pfam" id="PF07264">
    <property type="entry name" value="EI24"/>
    <property type="match status" value="1"/>
</dbReference>
<gene>
    <name evidence="6" type="ORF">KMW28_04865</name>
</gene>
<feature type="transmembrane region" description="Helical" evidence="5">
    <location>
        <begin position="87"/>
        <end position="111"/>
    </location>
</feature>
<keyword evidence="2 5" id="KW-0812">Transmembrane</keyword>
<evidence type="ECO:0000256" key="4">
    <source>
        <dbReference type="ARBA" id="ARBA00023136"/>
    </source>
</evidence>
<evidence type="ECO:0000256" key="2">
    <source>
        <dbReference type="ARBA" id="ARBA00022692"/>
    </source>
</evidence>
<accession>A0AAX1N645</accession>
<comment type="subcellular location">
    <subcellularLocation>
        <location evidence="1">Membrane</location>
        <topology evidence="1">Multi-pass membrane protein</topology>
    </subcellularLocation>
</comment>
<dbReference type="Proteomes" id="UP000678679">
    <property type="component" value="Chromosome 1"/>
</dbReference>
<evidence type="ECO:0000313" key="6">
    <source>
        <dbReference type="EMBL" id="QWG02914.1"/>
    </source>
</evidence>
<evidence type="ECO:0000256" key="5">
    <source>
        <dbReference type="SAM" id="Phobius"/>
    </source>
</evidence>
<keyword evidence="4 5" id="KW-0472">Membrane</keyword>
<dbReference type="KEGG" id="fya:KMW28_04865"/>
<dbReference type="EMBL" id="CP076132">
    <property type="protein sequence ID" value="QWG02914.1"/>
    <property type="molecule type" value="Genomic_DNA"/>
</dbReference>
<evidence type="ECO:0000256" key="1">
    <source>
        <dbReference type="ARBA" id="ARBA00004141"/>
    </source>
</evidence>
<keyword evidence="3 5" id="KW-1133">Transmembrane helix</keyword>
<feature type="transmembrane region" description="Helical" evidence="5">
    <location>
        <begin position="231"/>
        <end position="254"/>
    </location>
</feature>
<sequence length="267" mass="30303">MNTKLSYFKAASLSMKHYYNALVYINKNGLRKYYLYTSIFAIILFSLIFCASLYLGNTTIDAISNFNFIKEWKASITSLEPATIDSLMYWVLFLFVGLPIMITGIFVYPVILSAFTVPIQDTLTQKVLKISYHQEVDDRFDIKRMSSLFFKVSIPNALKSLCYSLILLPLTFIPVIGIVFMAISIAINSYYLGFGIMDNYFEYWNIDVDKSKQYIQRNKKMSTSIGLGGGLLAMIPILGGIIAPITSVVAGGLMMKELKVYEHFEEL</sequence>
<evidence type="ECO:0000313" key="7">
    <source>
        <dbReference type="Proteomes" id="UP000678679"/>
    </source>
</evidence>
<dbReference type="InterPro" id="IPR059112">
    <property type="entry name" value="CysZ/EI24"/>
</dbReference>
<feature type="transmembrane region" description="Helical" evidence="5">
    <location>
        <begin position="161"/>
        <end position="187"/>
    </location>
</feature>
<protein>
    <submittedName>
        <fullName evidence="6">EI24 domain-containing protein</fullName>
    </submittedName>
</protein>
<dbReference type="AlphaFoldDB" id="A0AAX1N645"/>
<feature type="transmembrane region" description="Helical" evidence="5">
    <location>
        <begin position="33"/>
        <end position="55"/>
    </location>
</feature>
<evidence type="ECO:0000256" key="3">
    <source>
        <dbReference type="ARBA" id="ARBA00022989"/>
    </source>
</evidence>
<organism evidence="6 7">
    <name type="scientific">Flammeovirga yaeyamensis</name>
    <dbReference type="NCBI Taxonomy" id="367791"/>
    <lineage>
        <taxon>Bacteria</taxon>
        <taxon>Pseudomonadati</taxon>
        <taxon>Bacteroidota</taxon>
        <taxon>Cytophagia</taxon>
        <taxon>Cytophagales</taxon>
        <taxon>Flammeovirgaceae</taxon>
        <taxon>Flammeovirga</taxon>
    </lineage>
</organism>